<evidence type="ECO:0000256" key="2">
    <source>
        <dbReference type="ARBA" id="ARBA00022824"/>
    </source>
</evidence>
<feature type="transmembrane region" description="Helical" evidence="3">
    <location>
        <begin position="102"/>
        <end position="119"/>
    </location>
</feature>
<dbReference type="GO" id="GO:0098553">
    <property type="term" value="C:lumenal side of endoplasmic reticulum membrane"/>
    <property type="evidence" value="ECO:0007669"/>
    <property type="project" value="TreeGrafter"/>
</dbReference>
<evidence type="ECO:0000256" key="1">
    <source>
        <dbReference type="ARBA" id="ARBA00004477"/>
    </source>
</evidence>
<dbReference type="PANTHER" id="PTHR12174:SF23">
    <property type="entry name" value="MINOR HISTOCOMPATIBILITY ANTIGEN H13"/>
    <property type="match status" value="1"/>
</dbReference>
<dbReference type="GO" id="GO:0098554">
    <property type="term" value="C:cytoplasmic side of endoplasmic reticulum membrane"/>
    <property type="evidence" value="ECO:0007669"/>
    <property type="project" value="TreeGrafter"/>
</dbReference>
<dbReference type="OrthoDB" id="312752at2759"/>
<keyword evidence="3" id="KW-0812">Transmembrane</keyword>
<dbReference type="GO" id="GO:0033619">
    <property type="term" value="P:membrane protein proteolysis"/>
    <property type="evidence" value="ECO:0007669"/>
    <property type="project" value="TreeGrafter"/>
</dbReference>
<dbReference type="InParanoid" id="A0A0V0QU28"/>
<dbReference type="EMBL" id="LDAU01000108">
    <property type="protein sequence ID" value="KRX05413.1"/>
    <property type="molecule type" value="Genomic_DNA"/>
</dbReference>
<evidence type="ECO:0000313" key="4">
    <source>
        <dbReference type="EMBL" id="KRX05413.1"/>
    </source>
</evidence>
<organism evidence="4 5">
    <name type="scientific">Pseudocohnilembus persalinus</name>
    <name type="common">Ciliate</name>
    <dbReference type="NCBI Taxonomy" id="266149"/>
    <lineage>
        <taxon>Eukaryota</taxon>
        <taxon>Sar</taxon>
        <taxon>Alveolata</taxon>
        <taxon>Ciliophora</taxon>
        <taxon>Intramacronucleata</taxon>
        <taxon>Oligohymenophorea</taxon>
        <taxon>Scuticociliatia</taxon>
        <taxon>Philasterida</taxon>
        <taxon>Pseudocohnilembidae</taxon>
        <taxon>Pseudocohnilembus</taxon>
    </lineage>
</organism>
<dbReference type="Pfam" id="PF04258">
    <property type="entry name" value="Peptidase_A22B"/>
    <property type="match status" value="2"/>
</dbReference>
<comment type="caution">
    <text evidence="4">The sequence shown here is derived from an EMBL/GenBank/DDBJ whole genome shotgun (WGS) entry which is preliminary data.</text>
</comment>
<sequence length="159" mass="18212">MFKVIVMPNYKVAAIFLSLAFFYDIFWVFISPYFFGGNSVMVTVASNIHLPMTFQCPYFSDFYEPKCSLIGLGDLALPGAFVSFCYSVQKSFKTMYNMAQPALLYLAPGTLIPVMILAIKRGEFKQIWEGKVNRKRNSDGTLRDFQNDNKIEYASENQR</sequence>
<dbReference type="GO" id="GO:0042500">
    <property type="term" value="F:aspartic endopeptidase activity, intramembrane cleaving"/>
    <property type="evidence" value="ECO:0007669"/>
    <property type="project" value="InterPro"/>
</dbReference>
<evidence type="ECO:0000313" key="5">
    <source>
        <dbReference type="Proteomes" id="UP000054937"/>
    </source>
</evidence>
<dbReference type="AlphaFoldDB" id="A0A0V0QU28"/>
<name>A0A0V0QU28_PSEPJ</name>
<keyword evidence="2" id="KW-0256">Endoplasmic reticulum</keyword>
<proteinExistence type="predicted"/>
<dbReference type="GO" id="GO:0006465">
    <property type="term" value="P:signal peptide processing"/>
    <property type="evidence" value="ECO:0007669"/>
    <property type="project" value="TreeGrafter"/>
</dbReference>
<protein>
    <submittedName>
        <fullName evidence="4">Uncharacterized protein</fullName>
    </submittedName>
</protein>
<accession>A0A0V0QU28</accession>
<dbReference type="OMA" id="EASEMWN"/>
<dbReference type="Proteomes" id="UP000054937">
    <property type="component" value="Unassembled WGS sequence"/>
</dbReference>
<gene>
    <name evidence="4" type="ORF">PPERSA_05522</name>
</gene>
<reference evidence="4 5" key="1">
    <citation type="journal article" date="2015" name="Sci. Rep.">
        <title>Genome of the facultative scuticociliatosis pathogen Pseudocohnilembus persalinus provides insight into its virulence through horizontal gene transfer.</title>
        <authorList>
            <person name="Xiong J."/>
            <person name="Wang G."/>
            <person name="Cheng J."/>
            <person name="Tian M."/>
            <person name="Pan X."/>
            <person name="Warren A."/>
            <person name="Jiang C."/>
            <person name="Yuan D."/>
            <person name="Miao W."/>
        </authorList>
    </citation>
    <scope>NUCLEOTIDE SEQUENCE [LARGE SCALE GENOMIC DNA]</scope>
    <source>
        <strain evidence="4">36N120E</strain>
    </source>
</reference>
<dbReference type="PANTHER" id="PTHR12174">
    <property type="entry name" value="SIGNAL PEPTIDE PEPTIDASE"/>
    <property type="match status" value="1"/>
</dbReference>
<keyword evidence="5" id="KW-1185">Reference proteome</keyword>
<keyword evidence="3" id="KW-0472">Membrane</keyword>
<dbReference type="InterPro" id="IPR007369">
    <property type="entry name" value="Peptidase_A22B_SPP"/>
</dbReference>
<comment type="subcellular location">
    <subcellularLocation>
        <location evidence="1">Endoplasmic reticulum membrane</location>
        <topology evidence="1">Multi-pass membrane protein</topology>
    </subcellularLocation>
</comment>
<evidence type="ECO:0000256" key="3">
    <source>
        <dbReference type="SAM" id="Phobius"/>
    </source>
</evidence>
<feature type="transmembrane region" description="Helical" evidence="3">
    <location>
        <begin position="12"/>
        <end position="35"/>
    </location>
</feature>
<keyword evidence="3" id="KW-1133">Transmembrane helix</keyword>